<dbReference type="GO" id="GO:0003743">
    <property type="term" value="F:translation initiation factor activity"/>
    <property type="evidence" value="ECO:0007669"/>
    <property type="project" value="UniProtKB-KW"/>
</dbReference>
<dbReference type="PANTHER" id="PTHR13198">
    <property type="entry name" value="RING FINGER PROTEIN 25"/>
    <property type="match status" value="1"/>
</dbReference>
<dbReference type="GO" id="GO:0009893">
    <property type="term" value="P:positive regulation of metabolic process"/>
    <property type="evidence" value="ECO:0007669"/>
    <property type="project" value="UniProtKB-ARBA"/>
</dbReference>
<proteinExistence type="predicted"/>
<dbReference type="GO" id="GO:0010468">
    <property type="term" value="P:regulation of gene expression"/>
    <property type="evidence" value="ECO:0007669"/>
    <property type="project" value="UniProtKB-ARBA"/>
</dbReference>
<evidence type="ECO:0000259" key="2">
    <source>
        <dbReference type="PROSITE" id="PS50908"/>
    </source>
</evidence>
<evidence type="ECO:0000256" key="1">
    <source>
        <dbReference type="SAM" id="Coils"/>
    </source>
</evidence>
<feature type="domain" description="RWD" evidence="2">
    <location>
        <begin position="11"/>
        <end position="120"/>
    </location>
</feature>
<dbReference type="GO" id="GO:0051246">
    <property type="term" value="P:regulation of protein metabolic process"/>
    <property type="evidence" value="ECO:0007669"/>
    <property type="project" value="UniProtKB-ARBA"/>
</dbReference>
<name>A0A9W9ZZF6_9CNID</name>
<dbReference type="GO" id="GO:0016567">
    <property type="term" value="P:protein ubiquitination"/>
    <property type="evidence" value="ECO:0007669"/>
    <property type="project" value="TreeGrafter"/>
</dbReference>
<keyword evidence="3" id="KW-0396">Initiation factor</keyword>
<dbReference type="InterPro" id="IPR016135">
    <property type="entry name" value="UBQ-conjugating_enzyme/RWD"/>
</dbReference>
<dbReference type="EMBL" id="MU825414">
    <property type="protein sequence ID" value="KAJ7390572.1"/>
    <property type="molecule type" value="Genomic_DNA"/>
</dbReference>
<keyword evidence="3" id="KW-0808">Transferase</keyword>
<comment type="caution">
    <text evidence="3">The sequence shown here is derived from an EMBL/GenBank/DDBJ whole genome shotgun (WGS) entry which is preliminary data.</text>
</comment>
<dbReference type="PROSITE" id="PS50908">
    <property type="entry name" value="RWD"/>
    <property type="match status" value="1"/>
</dbReference>
<feature type="coiled-coil region" evidence="1">
    <location>
        <begin position="128"/>
        <end position="164"/>
    </location>
</feature>
<dbReference type="Proteomes" id="UP001163046">
    <property type="component" value="Unassembled WGS sequence"/>
</dbReference>
<dbReference type="CDD" id="cd23823">
    <property type="entry name" value="RWD_GCN2"/>
    <property type="match status" value="1"/>
</dbReference>
<dbReference type="GO" id="GO:0061630">
    <property type="term" value="F:ubiquitin protein ligase activity"/>
    <property type="evidence" value="ECO:0007669"/>
    <property type="project" value="InterPro"/>
</dbReference>
<gene>
    <name evidence="3" type="primary">EIF2AK4_4</name>
    <name evidence="3" type="ORF">OS493_023960</name>
</gene>
<dbReference type="InterPro" id="IPR039133">
    <property type="entry name" value="RNF25"/>
</dbReference>
<dbReference type="OrthoDB" id="6778822at2759"/>
<dbReference type="GO" id="GO:0004674">
    <property type="term" value="F:protein serine/threonine kinase activity"/>
    <property type="evidence" value="ECO:0007669"/>
    <property type="project" value="UniProtKB-EC"/>
</dbReference>
<dbReference type="Gene3D" id="3.10.110.10">
    <property type="entry name" value="Ubiquitin Conjugating Enzyme"/>
    <property type="match status" value="1"/>
</dbReference>
<accession>A0A9W9ZZF6</accession>
<keyword evidence="3" id="KW-0648">Protein biosynthesis</keyword>
<dbReference type="FunFam" id="3.10.110.10:FF:000050">
    <property type="entry name" value="eIF-2-alpha kinase GCN2"/>
    <property type="match status" value="1"/>
</dbReference>
<dbReference type="GO" id="GO:0005634">
    <property type="term" value="C:nucleus"/>
    <property type="evidence" value="ECO:0007669"/>
    <property type="project" value="TreeGrafter"/>
</dbReference>
<organism evidence="3 4">
    <name type="scientific">Desmophyllum pertusum</name>
    <dbReference type="NCBI Taxonomy" id="174260"/>
    <lineage>
        <taxon>Eukaryota</taxon>
        <taxon>Metazoa</taxon>
        <taxon>Cnidaria</taxon>
        <taxon>Anthozoa</taxon>
        <taxon>Hexacorallia</taxon>
        <taxon>Scleractinia</taxon>
        <taxon>Caryophylliina</taxon>
        <taxon>Caryophylliidae</taxon>
        <taxon>Desmophyllum</taxon>
    </lineage>
</organism>
<dbReference type="Pfam" id="PF05773">
    <property type="entry name" value="RWD"/>
    <property type="match status" value="1"/>
</dbReference>
<dbReference type="PANTHER" id="PTHR13198:SF4">
    <property type="entry name" value="E3 UBIQUITIN-PROTEIN LIGASE RNF25"/>
    <property type="match status" value="1"/>
</dbReference>
<evidence type="ECO:0000313" key="4">
    <source>
        <dbReference type="Proteomes" id="UP001163046"/>
    </source>
</evidence>
<dbReference type="InterPro" id="IPR006575">
    <property type="entry name" value="RWD_dom"/>
</dbReference>
<dbReference type="SMART" id="SM00591">
    <property type="entry name" value="RWD"/>
    <property type="match status" value="1"/>
</dbReference>
<reference evidence="3" key="1">
    <citation type="submission" date="2023-01" db="EMBL/GenBank/DDBJ databases">
        <title>Genome assembly of the deep-sea coral Lophelia pertusa.</title>
        <authorList>
            <person name="Herrera S."/>
            <person name="Cordes E."/>
        </authorList>
    </citation>
    <scope>NUCLEOTIDE SEQUENCE</scope>
    <source>
        <strain evidence="3">USNM1676648</strain>
        <tissue evidence="3">Polyp</tissue>
    </source>
</reference>
<protein>
    <submittedName>
        <fullName evidence="3">Eukaryotic translation initiation factor 2 alpha kinase 4</fullName>
        <ecNumber evidence="3">2.7.11.1</ecNumber>
    </submittedName>
</protein>
<keyword evidence="3" id="KW-0418">Kinase</keyword>
<dbReference type="EC" id="2.7.11.1" evidence="3"/>
<sequence>MEESCNERQENELQALQAIYMDDFQDLRDRPDDPPKVCLKLTPLQSVVAKEVYARVDLIVQYTKDYPDRSPKLSLCNAEGVSKEDVSKLQNELQCMAANLVGEEMVLQLAHHVQNCLHKHNNPQLSFYDKMIANKRQKEERILAAEQQKLQKEIEANKEREEDEVSRRHQDGFSLCIMMIHSACTMKVLSCPV</sequence>
<keyword evidence="4" id="KW-1185">Reference proteome</keyword>
<keyword evidence="1" id="KW-0175">Coiled coil</keyword>
<evidence type="ECO:0000313" key="3">
    <source>
        <dbReference type="EMBL" id="KAJ7390572.1"/>
    </source>
</evidence>
<dbReference type="GO" id="GO:0033554">
    <property type="term" value="P:cellular response to stress"/>
    <property type="evidence" value="ECO:0007669"/>
    <property type="project" value="UniProtKB-ARBA"/>
</dbReference>
<dbReference type="SUPFAM" id="SSF54495">
    <property type="entry name" value="UBC-like"/>
    <property type="match status" value="1"/>
</dbReference>
<dbReference type="AlphaFoldDB" id="A0A9W9ZZF6"/>